<dbReference type="Proteomes" id="UP000325788">
    <property type="component" value="Unassembled WGS sequence"/>
</dbReference>
<dbReference type="Pfam" id="PF12833">
    <property type="entry name" value="HTH_18"/>
    <property type="match status" value="1"/>
</dbReference>
<keyword evidence="2" id="KW-0238">DNA-binding</keyword>
<dbReference type="GO" id="GO:0043565">
    <property type="term" value="F:sequence-specific DNA binding"/>
    <property type="evidence" value="ECO:0007669"/>
    <property type="project" value="InterPro"/>
</dbReference>
<dbReference type="AlphaFoldDB" id="A0A5N4WNV4"/>
<dbReference type="Gene3D" id="1.10.10.60">
    <property type="entry name" value="Homeodomain-like"/>
    <property type="match status" value="1"/>
</dbReference>
<name>A0A5N4WNV4_9GAMM</name>
<dbReference type="InterPro" id="IPR035418">
    <property type="entry name" value="AraC-bd_2"/>
</dbReference>
<evidence type="ECO:0000259" key="4">
    <source>
        <dbReference type="PROSITE" id="PS01124"/>
    </source>
</evidence>
<sequence length="329" mass="38101">MTSLSQQMNVNHYSRQADFAQNLMSSICGEHRLDTSARDTLDFHYDGMRLPNRKMAIGTIRYGANVAINISNLKAYSISLPLQGKQALSIRGENYVSDENRGLIVSNNDCQELVINRDCQKLQVVIPERSMHMVLADLLNQSIDQPIIFNPEMHIDSTQLIHAWWKNIQNFLQFNAQNNGFFGLQMLSDDYENFVIKALLLSQEHNYSAALKVQAQQQEPVYIRKVKNFIIEHAHEDIRADDLQRLAGVSKSKLYDEFQQYYGTSPMSFLRKYRLQQIYKILSHANMNAKLSISKLAYDWGFTHLSRFSQDYKEEFGEKPSETKNKSRE</sequence>
<dbReference type="InterPro" id="IPR009057">
    <property type="entry name" value="Homeodomain-like_sf"/>
</dbReference>
<dbReference type="PANTHER" id="PTHR46796">
    <property type="entry name" value="HTH-TYPE TRANSCRIPTIONAL ACTIVATOR RHAS-RELATED"/>
    <property type="match status" value="1"/>
</dbReference>
<evidence type="ECO:0000256" key="2">
    <source>
        <dbReference type="ARBA" id="ARBA00023125"/>
    </source>
</evidence>
<gene>
    <name evidence="5" type="ORF">F4W09_03140</name>
</gene>
<dbReference type="GO" id="GO:0003700">
    <property type="term" value="F:DNA-binding transcription factor activity"/>
    <property type="evidence" value="ECO:0007669"/>
    <property type="project" value="InterPro"/>
</dbReference>
<accession>A0A5N4WNV4</accession>
<dbReference type="InterPro" id="IPR018060">
    <property type="entry name" value="HTH_AraC"/>
</dbReference>
<organism evidence="5 6">
    <name type="scientific">Acinetobacter tandoii</name>
    <dbReference type="NCBI Taxonomy" id="202954"/>
    <lineage>
        <taxon>Bacteria</taxon>
        <taxon>Pseudomonadati</taxon>
        <taxon>Pseudomonadota</taxon>
        <taxon>Gammaproteobacteria</taxon>
        <taxon>Moraxellales</taxon>
        <taxon>Moraxellaceae</taxon>
        <taxon>Acinetobacter</taxon>
    </lineage>
</organism>
<dbReference type="SMART" id="SM00342">
    <property type="entry name" value="HTH_ARAC"/>
    <property type="match status" value="1"/>
</dbReference>
<dbReference type="InterPro" id="IPR018062">
    <property type="entry name" value="HTH_AraC-typ_CS"/>
</dbReference>
<dbReference type="PANTHER" id="PTHR46796:SF12">
    <property type="entry name" value="HTH-TYPE DNA-BINDING TRANSCRIPTIONAL ACTIVATOR EUTR"/>
    <property type="match status" value="1"/>
</dbReference>
<dbReference type="EMBL" id="VXLD01000001">
    <property type="protein sequence ID" value="KAB1860117.1"/>
    <property type="molecule type" value="Genomic_DNA"/>
</dbReference>
<dbReference type="RefSeq" id="WP_016166475.1">
    <property type="nucleotide sequence ID" value="NZ_BBNK01000024.1"/>
</dbReference>
<protein>
    <submittedName>
        <fullName evidence="5">AraC family transcriptional regulator</fullName>
    </submittedName>
</protein>
<evidence type="ECO:0000256" key="1">
    <source>
        <dbReference type="ARBA" id="ARBA00023015"/>
    </source>
</evidence>
<proteinExistence type="predicted"/>
<evidence type="ECO:0000313" key="5">
    <source>
        <dbReference type="EMBL" id="KAB1860117.1"/>
    </source>
</evidence>
<comment type="caution">
    <text evidence="5">The sequence shown here is derived from an EMBL/GenBank/DDBJ whole genome shotgun (WGS) entry which is preliminary data.</text>
</comment>
<keyword evidence="1" id="KW-0805">Transcription regulation</keyword>
<dbReference type="Pfam" id="PF14525">
    <property type="entry name" value="AraC_binding_2"/>
    <property type="match status" value="1"/>
</dbReference>
<dbReference type="SUPFAM" id="SSF46689">
    <property type="entry name" value="Homeodomain-like"/>
    <property type="match status" value="2"/>
</dbReference>
<feature type="domain" description="HTH araC/xylS-type" evidence="4">
    <location>
        <begin position="224"/>
        <end position="326"/>
    </location>
</feature>
<keyword evidence="3" id="KW-0804">Transcription</keyword>
<evidence type="ECO:0000256" key="3">
    <source>
        <dbReference type="ARBA" id="ARBA00023163"/>
    </source>
</evidence>
<dbReference type="PROSITE" id="PS01124">
    <property type="entry name" value="HTH_ARAC_FAMILY_2"/>
    <property type="match status" value="1"/>
</dbReference>
<reference evidence="5 6" key="1">
    <citation type="submission" date="2019-09" db="EMBL/GenBank/DDBJ databases">
        <title>Draft genome sequence of Acinetobacter tandoii W4-4-4 isolated from environmental water sample.</title>
        <authorList>
            <person name="Wee S.K."/>
            <person name="Yan B."/>
            <person name="Mustaffa S.B."/>
            <person name="Yap E.P.H."/>
        </authorList>
    </citation>
    <scope>NUCLEOTIDE SEQUENCE [LARGE SCALE GENOMIC DNA]</scope>
    <source>
        <strain evidence="5 6">W4-4-4</strain>
    </source>
</reference>
<dbReference type="PROSITE" id="PS00041">
    <property type="entry name" value="HTH_ARAC_FAMILY_1"/>
    <property type="match status" value="1"/>
</dbReference>
<dbReference type="InterPro" id="IPR050204">
    <property type="entry name" value="AraC_XylS_family_regulators"/>
</dbReference>
<evidence type="ECO:0000313" key="6">
    <source>
        <dbReference type="Proteomes" id="UP000325788"/>
    </source>
</evidence>